<feature type="chain" id="PRO_5035897488" description="Tyrosinase copper-binding domain-containing protein" evidence="11">
    <location>
        <begin position="40"/>
        <end position="767"/>
    </location>
</feature>
<dbReference type="PRINTS" id="PR00187">
    <property type="entry name" value="HAEMOCYANIN"/>
</dbReference>
<feature type="domain" description="Hemocyanin middle" evidence="12">
    <location>
        <begin position="188"/>
        <end position="455"/>
    </location>
</feature>
<keyword evidence="11" id="KW-0732">Signal</keyword>
<dbReference type="GO" id="GO:0005576">
    <property type="term" value="C:extracellular region"/>
    <property type="evidence" value="ECO:0007669"/>
    <property type="project" value="UniProtKB-SubCell"/>
</dbReference>
<dbReference type="Gene3D" id="1.20.1370.10">
    <property type="entry name" value="Hemocyanin, N-terminal domain"/>
    <property type="match status" value="1"/>
</dbReference>
<protein>
    <recommendedName>
        <fullName evidence="17">Tyrosinase copper-binding domain-containing protein</fullName>
    </recommendedName>
</protein>
<dbReference type="PROSITE" id="PS00210">
    <property type="entry name" value="HEMOCYANIN_2"/>
    <property type="match status" value="1"/>
</dbReference>
<evidence type="ECO:0000313" key="15">
    <source>
        <dbReference type="EMBL" id="CAB3384083.1"/>
    </source>
</evidence>
<evidence type="ECO:0000256" key="10">
    <source>
        <dbReference type="SAM" id="MobiDB-lite"/>
    </source>
</evidence>
<evidence type="ECO:0000256" key="7">
    <source>
        <dbReference type="ARBA" id="ARBA00023008"/>
    </source>
</evidence>
<keyword evidence="6" id="KW-0560">Oxidoreductase</keyword>
<dbReference type="AlphaFoldDB" id="A0A8S1DK65"/>
<dbReference type="SUPFAM" id="SSF48050">
    <property type="entry name" value="Hemocyanin, N-terminal domain"/>
    <property type="match status" value="1"/>
</dbReference>
<dbReference type="SUPFAM" id="SSF81296">
    <property type="entry name" value="E set domains"/>
    <property type="match status" value="1"/>
</dbReference>
<dbReference type="GO" id="GO:0004503">
    <property type="term" value="F:tyrosinase activity"/>
    <property type="evidence" value="ECO:0007669"/>
    <property type="project" value="UniProtKB-ARBA"/>
</dbReference>
<name>A0A8S1DK65_9INSE</name>
<feature type="region of interest" description="Disordered" evidence="10">
    <location>
        <begin position="732"/>
        <end position="767"/>
    </location>
</feature>
<dbReference type="PANTHER" id="PTHR11511:SF4">
    <property type="entry name" value="PHENOLOXIDASE 2-RELATED"/>
    <property type="match status" value="1"/>
</dbReference>
<evidence type="ECO:0000256" key="11">
    <source>
        <dbReference type="SAM" id="SignalP"/>
    </source>
</evidence>
<dbReference type="InterPro" id="IPR005203">
    <property type="entry name" value="Hemocyanin_C"/>
</dbReference>
<feature type="signal peptide" evidence="11">
    <location>
        <begin position="1"/>
        <end position="39"/>
    </location>
</feature>
<evidence type="ECO:0000259" key="14">
    <source>
        <dbReference type="Pfam" id="PF03723"/>
    </source>
</evidence>
<keyword evidence="16" id="KW-1185">Reference proteome</keyword>
<accession>A0A8S1DK65</accession>
<comment type="cofactor">
    <cofactor evidence="1">
        <name>Cu(2+)</name>
        <dbReference type="ChEBI" id="CHEBI:29036"/>
    </cofactor>
</comment>
<evidence type="ECO:0000256" key="2">
    <source>
        <dbReference type="ARBA" id="ARBA00004613"/>
    </source>
</evidence>
<dbReference type="GO" id="GO:0006582">
    <property type="term" value="P:melanin metabolic process"/>
    <property type="evidence" value="ECO:0007669"/>
    <property type="project" value="UniProtKB-ARBA"/>
</dbReference>
<dbReference type="FunFam" id="2.60.40.1520:FF:000001">
    <property type="entry name" value="Hemocyanin subunit 2"/>
    <property type="match status" value="1"/>
</dbReference>
<dbReference type="InterPro" id="IPR008922">
    <property type="entry name" value="Di-copper_centre_dom_sf"/>
</dbReference>
<feature type="domain" description="Hemocyanin C-terminal" evidence="14">
    <location>
        <begin position="464"/>
        <end position="722"/>
    </location>
</feature>
<comment type="similarity">
    <text evidence="3">Belongs to the tyrosinase family.</text>
</comment>
<dbReference type="Pfam" id="PF03722">
    <property type="entry name" value="Hemocyanin_N"/>
    <property type="match status" value="1"/>
</dbReference>
<evidence type="ECO:0000256" key="8">
    <source>
        <dbReference type="ARBA" id="ARBA00023033"/>
    </source>
</evidence>
<dbReference type="InterPro" id="IPR005204">
    <property type="entry name" value="Hemocyanin_N"/>
</dbReference>
<dbReference type="InterPro" id="IPR014756">
    <property type="entry name" value="Ig_E-set"/>
</dbReference>
<dbReference type="InterPro" id="IPR000896">
    <property type="entry name" value="Hemocyanin/hexamerin_mid_dom"/>
</dbReference>
<dbReference type="GO" id="GO:0046872">
    <property type="term" value="F:metal ion binding"/>
    <property type="evidence" value="ECO:0007669"/>
    <property type="project" value="UniProtKB-KW"/>
</dbReference>
<keyword evidence="7" id="KW-0186">Copper</keyword>
<evidence type="ECO:0000256" key="6">
    <source>
        <dbReference type="ARBA" id="ARBA00023002"/>
    </source>
</evidence>
<dbReference type="InterPro" id="IPR036697">
    <property type="entry name" value="Hemocyanin_N_sf"/>
</dbReference>
<dbReference type="PANTHER" id="PTHR11511">
    <property type="entry name" value="LARVAL STORAGE PROTEIN/PHENOLOXIDASE"/>
    <property type="match status" value="1"/>
</dbReference>
<evidence type="ECO:0000256" key="1">
    <source>
        <dbReference type="ARBA" id="ARBA00001973"/>
    </source>
</evidence>
<evidence type="ECO:0000259" key="13">
    <source>
        <dbReference type="Pfam" id="PF03722"/>
    </source>
</evidence>
<dbReference type="SUPFAM" id="SSF48056">
    <property type="entry name" value="Di-copper centre-containing domain"/>
    <property type="match status" value="1"/>
</dbReference>
<evidence type="ECO:0000256" key="3">
    <source>
        <dbReference type="ARBA" id="ARBA00009928"/>
    </source>
</evidence>
<reference evidence="15 16" key="1">
    <citation type="submission" date="2020-04" db="EMBL/GenBank/DDBJ databases">
        <authorList>
            <person name="Alioto T."/>
            <person name="Alioto T."/>
            <person name="Gomez Garrido J."/>
        </authorList>
    </citation>
    <scope>NUCLEOTIDE SEQUENCE [LARGE SCALE GENOMIC DNA]</scope>
</reference>
<evidence type="ECO:0008006" key="17">
    <source>
        <dbReference type="Google" id="ProtNLM"/>
    </source>
</evidence>
<dbReference type="InterPro" id="IPR037020">
    <property type="entry name" value="Hemocyanin_C_sf"/>
</dbReference>
<comment type="caution">
    <text evidence="15">The sequence shown here is derived from an EMBL/GenBank/DDBJ whole genome shotgun (WGS) entry which is preliminary data.</text>
</comment>
<evidence type="ECO:0000259" key="12">
    <source>
        <dbReference type="Pfam" id="PF00372"/>
    </source>
</evidence>
<evidence type="ECO:0000256" key="5">
    <source>
        <dbReference type="ARBA" id="ARBA00022723"/>
    </source>
</evidence>
<evidence type="ECO:0000256" key="9">
    <source>
        <dbReference type="ARBA" id="ARBA00023157"/>
    </source>
</evidence>
<dbReference type="OrthoDB" id="8119704at2759"/>
<comment type="subcellular location">
    <subcellularLocation>
        <location evidence="2">Secreted</location>
    </subcellularLocation>
</comment>
<sequence length="767" mass="87635">MLLLLCHSRGPSQLVGNNRTSKMLLLAVAAAVLTATVDAQQRGVKLQDLTLSLLERPTEPVFMPKGDKGIVLDVPQNYLTDKYRPQASVLKNRFKETDNTQVAVKGITVPDISALLVLPRRATFSTFVPLHRQLAARLIAIFIGMRNAEDFVSAAAYIRDRVNPGLFVYAFSVAVLHRPDTRDLHLPPLSEMFPDKFVDGGVFVRAREEANVLLDETVRSPIEIPMDYTATNLELEHRLAYFREDLGINLHHWHWHLIYPFEGPREVVAKDRRGELFYYMHQQIIARYDFERMCNKLPRVKRLQNLNDPIEEAYFPKLTSQVASRNWAGRPSGAVLRDVNREADQLKFDIAELQRWRDRIFEAIHKGRIDLPNGTTMALTERDGIDVLGNLIEPSDLSPNRQLYGNMHNLLHVAVSLVHDPDQRHLETFSVMGDSATAMRDPVFYRVHSMVNDIFTEHKNTLPRYTVQQLDFPGVRVVGVSVQTPSAEANVLETFWQKNVVDLSRGMDFNPRGSVLAKFTHLNHRDFQVTVTVENQGQARQALVRLFLAPKFDERGQQWSFVDQRNVFIELDKFIVNLKPKRNVITRESRMSSVTIPFERTFRDLELNRPPTNGSGTVQDEFNFCGCGWPQHMLIPKGSPEGYPSVIFAMVSDYTTDWDQSAANRKPGACWDAASYCGIRDQAYPDRRAMGYPFDRLPRPGVVNTEQFLTPNMIMGDVLIRFRDTVFDPFLPQQQQQPQPQRPQAAQGRPPNRPQNNRPPNNRPNQG</sequence>
<keyword evidence="9" id="KW-1015">Disulfide bond</keyword>
<feature type="domain" description="Hemocyanin N-terminal" evidence="13">
    <location>
        <begin position="71"/>
        <end position="182"/>
    </location>
</feature>
<dbReference type="Pfam" id="PF00372">
    <property type="entry name" value="Hemocyanin_M"/>
    <property type="match status" value="1"/>
</dbReference>
<gene>
    <name evidence="15" type="ORF">CLODIP_2_CD02776</name>
</gene>
<dbReference type="PROSITE" id="PS00209">
    <property type="entry name" value="HEMOCYANIN_1"/>
    <property type="match status" value="1"/>
</dbReference>
<dbReference type="Gene3D" id="2.60.40.1520">
    <property type="entry name" value="Hemocyanin, C-terminal domain"/>
    <property type="match status" value="1"/>
</dbReference>
<evidence type="ECO:0000256" key="4">
    <source>
        <dbReference type="ARBA" id="ARBA00022525"/>
    </source>
</evidence>
<evidence type="ECO:0000313" key="16">
    <source>
        <dbReference type="Proteomes" id="UP000494165"/>
    </source>
</evidence>
<proteinExistence type="inferred from homology"/>
<keyword evidence="8" id="KW-0503">Monooxygenase</keyword>
<dbReference type="FunFam" id="1.10.1280.10:FF:000004">
    <property type="entry name" value="Hemocyanin subunit 2"/>
    <property type="match status" value="1"/>
</dbReference>
<keyword evidence="5" id="KW-0479">Metal-binding</keyword>
<keyword evidence="4" id="KW-0964">Secreted</keyword>
<dbReference type="InterPro" id="IPR013788">
    <property type="entry name" value="Hemocyanin/hexamerin"/>
</dbReference>
<dbReference type="Proteomes" id="UP000494165">
    <property type="component" value="Unassembled WGS sequence"/>
</dbReference>
<dbReference type="Gene3D" id="1.10.1280.10">
    <property type="entry name" value="Di-copper center containing domain from catechol oxidase"/>
    <property type="match status" value="1"/>
</dbReference>
<dbReference type="EMBL" id="CADEPI010000335">
    <property type="protein sequence ID" value="CAB3384083.1"/>
    <property type="molecule type" value="Genomic_DNA"/>
</dbReference>
<organism evidence="15 16">
    <name type="scientific">Cloeon dipterum</name>
    <dbReference type="NCBI Taxonomy" id="197152"/>
    <lineage>
        <taxon>Eukaryota</taxon>
        <taxon>Metazoa</taxon>
        <taxon>Ecdysozoa</taxon>
        <taxon>Arthropoda</taxon>
        <taxon>Hexapoda</taxon>
        <taxon>Insecta</taxon>
        <taxon>Pterygota</taxon>
        <taxon>Palaeoptera</taxon>
        <taxon>Ephemeroptera</taxon>
        <taxon>Pisciforma</taxon>
        <taxon>Baetidae</taxon>
        <taxon>Cloeon</taxon>
    </lineage>
</organism>
<dbReference type="Pfam" id="PF03723">
    <property type="entry name" value="Hemocyanin_C"/>
    <property type="match status" value="1"/>
</dbReference>